<feature type="transmembrane region" description="Helical" evidence="1">
    <location>
        <begin position="152"/>
        <end position="171"/>
    </location>
</feature>
<name>A0A4R1MKS9_9FIRM</name>
<evidence type="ECO:0000313" key="4">
    <source>
        <dbReference type="Proteomes" id="UP000294545"/>
    </source>
</evidence>
<sequence>MMKVKLRYVLGFLLLLMNTTNVFAMSGMDIMPTQQEPVQEEMTGEVISIIEDETYEFETSGGTYTIREQVLKVRILDGDRKGELVEVINSIDELLAYNLEVSEGDKVILFYSEYENAYHILEMKRDHAILWLVITFVIIMSLIGGWKGVKSLISLGITLFAIMGIFLPRVLKGENPLMLAIIISIIVTFFTLILIAGFNKKSLTALIGISFGVISAGLLALFFGRMAYLTGLSTSEAQMLLYIPQLQELDFALRFGDLLFASILLGTLGAVMDVCISIASSITEVYEANPLLKVKDLFFAGMNIGKDIMGTMSNTLILAYVGSSIHLLLLYLAYDTPVREILNQEMIATEIVRSLTGTIGLVLAIPITAIVGALLCKHTVNMKV</sequence>
<dbReference type="Proteomes" id="UP000294545">
    <property type="component" value="Unassembled WGS sequence"/>
</dbReference>
<protein>
    <submittedName>
        <fullName evidence="3">Putative membrane protein</fullName>
    </submittedName>
</protein>
<dbReference type="AlphaFoldDB" id="A0A4R1MKS9"/>
<keyword evidence="2" id="KW-0732">Signal</keyword>
<organism evidence="3 4">
    <name type="scientific">Natranaerovirga hydrolytica</name>
    <dbReference type="NCBI Taxonomy" id="680378"/>
    <lineage>
        <taxon>Bacteria</taxon>
        <taxon>Bacillati</taxon>
        <taxon>Bacillota</taxon>
        <taxon>Clostridia</taxon>
        <taxon>Lachnospirales</taxon>
        <taxon>Natranaerovirgaceae</taxon>
        <taxon>Natranaerovirga</taxon>
    </lineage>
</organism>
<keyword evidence="1" id="KW-0812">Transmembrane</keyword>
<feature type="signal peptide" evidence="2">
    <location>
        <begin position="1"/>
        <end position="24"/>
    </location>
</feature>
<dbReference type="EMBL" id="SMGQ01000012">
    <property type="protein sequence ID" value="TCK93448.1"/>
    <property type="molecule type" value="Genomic_DNA"/>
</dbReference>
<feature type="transmembrane region" description="Helical" evidence="1">
    <location>
        <begin position="203"/>
        <end position="223"/>
    </location>
</feature>
<feature type="transmembrane region" description="Helical" evidence="1">
    <location>
        <begin position="177"/>
        <end position="196"/>
    </location>
</feature>
<feature type="transmembrane region" description="Helical" evidence="1">
    <location>
        <begin position="354"/>
        <end position="376"/>
    </location>
</feature>
<evidence type="ECO:0000256" key="1">
    <source>
        <dbReference type="SAM" id="Phobius"/>
    </source>
</evidence>
<proteinExistence type="predicted"/>
<dbReference type="PANTHER" id="PTHR41771">
    <property type="entry name" value="MEMBRANE PROTEIN-RELATED"/>
    <property type="match status" value="1"/>
</dbReference>
<gene>
    <name evidence="3" type="ORF">EDC19_1641</name>
</gene>
<feature type="chain" id="PRO_5020185514" evidence="2">
    <location>
        <begin position="25"/>
        <end position="384"/>
    </location>
</feature>
<reference evidence="3 4" key="1">
    <citation type="submission" date="2019-03" db="EMBL/GenBank/DDBJ databases">
        <title>Genomic Encyclopedia of Type Strains, Phase IV (KMG-IV): sequencing the most valuable type-strain genomes for metagenomic binning, comparative biology and taxonomic classification.</title>
        <authorList>
            <person name="Goeker M."/>
        </authorList>
    </citation>
    <scope>NUCLEOTIDE SEQUENCE [LARGE SCALE GENOMIC DNA]</scope>
    <source>
        <strain evidence="3 4">DSM 24176</strain>
    </source>
</reference>
<keyword evidence="1" id="KW-0472">Membrane</keyword>
<evidence type="ECO:0000256" key="2">
    <source>
        <dbReference type="SAM" id="SignalP"/>
    </source>
</evidence>
<dbReference type="InterPro" id="IPR012507">
    <property type="entry name" value="YibE_F"/>
</dbReference>
<dbReference type="PANTHER" id="PTHR41771:SF1">
    <property type="entry name" value="MEMBRANE PROTEIN"/>
    <property type="match status" value="1"/>
</dbReference>
<dbReference type="Pfam" id="PF07907">
    <property type="entry name" value="YibE_F"/>
    <property type="match status" value="1"/>
</dbReference>
<dbReference type="RefSeq" id="WP_165868558.1">
    <property type="nucleotide sequence ID" value="NZ_SMGQ01000012.1"/>
</dbReference>
<feature type="transmembrane region" description="Helical" evidence="1">
    <location>
        <begin position="258"/>
        <end position="279"/>
    </location>
</feature>
<accession>A0A4R1MKS9</accession>
<comment type="caution">
    <text evidence="3">The sequence shown here is derived from an EMBL/GenBank/DDBJ whole genome shotgun (WGS) entry which is preliminary data.</text>
</comment>
<keyword evidence="1" id="KW-1133">Transmembrane helix</keyword>
<feature type="transmembrane region" description="Helical" evidence="1">
    <location>
        <begin position="316"/>
        <end position="334"/>
    </location>
</feature>
<evidence type="ECO:0000313" key="3">
    <source>
        <dbReference type="EMBL" id="TCK93448.1"/>
    </source>
</evidence>
<feature type="transmembrane region" description="Helical" evidence="1">
    <location>
        <begin position="128"/>
        <end position="145"/>
    </location>
</feature>
<keyword evidence="4" id="KW-1185">Reference proteome</keyword>